<dbReference type="GeneID" id="92073367"/>
<keyword evidence="1" id="KW-1133">Transmembrane helix</keyword>
<evidence type="ECO:0000313" key="3">
    <source>
        <dbReference type="Proteomes" id="UP001391051"/>
    </source>
</evidence>
<organism evidence="2 3">
    <name type="scientific">Apiospora aurea</name>
    <dbReference type="NCBI Taxonomy" id="335848"/>
    <lineage>
        <taxon>Eukaryota</taxon>
        <taxon>Fungi</taxon>
        <taxon>Dikarya</taxon>
        <taxon>Ascomycota</taxon>
        <taxon>Pezizomycotina</taxon>
        <taxon>Sordariomycetes</taxon>
        <taxon>Xylariomycetidae</taxon>
        <taxon>Amphisphaeriales</taxon>
        <taxon>Apiosporaceae</taxon>
        <taxon>Apiospora</taxon>
    </lineage>
</organism>
<name>A0ABR1QN53_9PEZI</name>
<dbReference type="Proteomes" id="UP001391051">
    <property type="component" value="Unassembled WGS sequence"/>
</dbReference>
<gene>
    <name evidence="2" type="ORF">PG986_004083</name>
</gene>
<sequence>MHCLNNLKLRKFWRKEQRLPYYTTDKLALANAKAAKVEAKTKGRNCENQWEDIELNPGRWSWSKTANFFEAVQYCVGRVVATGKHTHERFLFQHPMRRASLIFIALFCAVFLILACLYQGLRYFADM</sequence>
<dbReference type="RefSeq" id="XP_066702932.1">
    <property type="nucleotide sequence ID" value="XM_066840305.1"/>
</dbReference>
<dbReference type="EMBL" id="JAQQWE010000003">
    <property type="protein sequence ID" value="KAK7959229.1"/>
    <property type="molecule type" value="Genomic_DNA"/>
</dbReference>
<accession>A0ABR1QN53</accession>
<evidence type="ECO:0000256" key="1">
    <source>
        <dbReference type="SAM" id="Phobius"/>
    </source>
</evidence>
<proteinExistence type="predicted"/>
<reference evidence="2 3" key="1">
    <citation type="submission" date="2023-01" db="EMBL/GenBank/DDBJ databases">
        <title>Analysis of 21 Apiospora genomes using comparative genomics revels a genus with tremendous synthesis potential of carbohydrate active enzymes and secondary metabolites.</title>
        <authorList>
            <person name="Sorensen T."/>
        </authorList>
    </citation>
    <scope>NUCLEOTIDE SEQUENCE [LARGE SCALE GENOMIC DNA]</scope>
    <source>
        <strain evidence="2 3">CBS 24483</strain>
    </source>
</reference>
<keyword evidence="1" id="KW-0812">Transmembrane</keyword>
<protein>
    <submittedName>
        <fullName evidence="2">Uncharacterized protein</fullName>
    </submittedName>
</protein>
<feature type="transmembrane region" description="Helical" evidence="1">
    <location>
        <begin position="99"/>
        <end position="121"/>
    </location>
</feature>
<keyword evidence="3" id="KW-1185">Reference proteome</keyword>
<keyword evidence="1" id="KW-0472">Membrane</keyword>
<comment type="caution">
    <text evidence="2">The sequence shown here is derived from an EMBL/GenBank/DDBJ whole genome shotgun (WGS) entry which is preliminary data.</text>
</comment>
<evidence type="ECO:0000313" key="2">
    <source>
        <dbReference type="EMBL" id="KAK7959229.1"/>
    </source>
</evidence>